<evidence type="ECO:0000259" key="1">
    <source>
        <dbReference type="Pfam" id="PF03551"/>
    </source>
</evidence>
<proteinExistence type="predicted"/>
<dbReference type="Pfam" id="PF10400">
    <property type="entry name" value="Vir_act_alpha_C"/>
    <property type="match status" value="1"/>
</dbReference>
<dbReference type="AlphaFoldDB" id="A0A940NRG3"/>
<reference evidence="3" key="1">
    <citation type="submission" date="2021-04" db="EMBL/GenBank/DDBJ databases">
        <title>Genome seq and assembly of Bacillus sp.</title>
        <authorList>
            <person name="Chhetri G."/>
        </authorList>
    </citation>
    <scope>NUCLEOTIDE SEQUENCE</scope>
    <source>
        <strain evidence="3">RG28</strain>
    </source>
</reference>
<dbReference type="SUPFAM" id="SSF46785">
    <property type="entry name" value="Winged helix' DNA-binding domain"/>
    <property type="match status" value="1"/>
</dbReference>
<dbReference type="RefSeq" id="WP_209407266.1">
    <property type="nucleotide sequence ID" value="NZ_JAGIYQ010000016.1"/>
</dbReference>
<dbReference type="Gene3D" id="1.10.10.10">
    <property type="entry name" value="Winged helix-like DNA-binding domain superfamily/Winged helix DNA-binding domain"/>
    <property type="match status" value="1"/>
</dbReference>
<dbReference type="PANTHER" id="PTHR43252">
    <property type="entry name" value="TRANSCRIPTIONAL REGULATOR YQJI"/>
    <property type="match status" value="1"/>
</dbReference>
<dbReference type="InterPro" id="IPR018309">
    <property type="entry name" value="Tscrpt_reg_PadR_C"/>
</dbReference>
<protein>
    <submittedName>
        <fullName evidence="3">PadR family transcriptional regulator</fullName>
    </submittedName>
</protein>
<gene>
    <name evidence="3" type="ORF">J5Y03_17360</name>
</gene>
<dbReference type="InterPro" id="IPR036388">
    <property type="entry name" value="WH-like_DNA-bd_sf"/>
</dbReference>
<feature type="domain" description="Transcription regulator PadR N-terminal" evidence="1">
    <location>
        <begin position="8"/>
        <end position="77"/>
    </location>
</feature>
<feature type="domain" description="Transcription regulator PadR C-terminal" evidence="2">
    <location>
        <begin position="90"/>
        <end position="176"/>
    </location>
</feature>
<dbReference type="Gene3D" id="6.10.140.190">
    <property type="match status" value="1"/>
</dbReference>
<dbReference type="PANTHER" id="PTHR43252:SF4">
    <property type="entry name" value="TRANSCRIPTIONAL REGULATORY PROTEIN"/>
    <property type="match status" value="1"/>
</dbReference>
<evidence type="ECO:0000313" key="3">
    <source>
        <dbReference type="EMBL" id="MBP0726929.1"/>
    </source>
</evidence>
<evidence type="ECO:0000259" key="2">
    <source>
        <dbReference type="Pfam" id="PF10400"/>
    </source>
</evidence>
<dbReference type="Proteomes" id="UP000682134">
    <property type="component" value="Unassembled WGS sequence"/>
</dbReference>
<name>A0A940NRG3_9BACI</name>
<dbReference type="InterPro" id="IPR036390">
    <property type="entry name" value="WH_DNA-bd_sf"/>
</dbReference>
<organism evidence="3 4">
    <name type="scientific">Gottfriedia endophytica</name>
    <dbReference type="NCBI Taxonomy" id="2820819"/>
    <lineage>
        <taxon>Bacteria</taxon>
        <taxon>Bacillati</taxon>
        <taxon>Bacillota</taxon>
        <taxon>Bacilli</taxon>
        <taxon>Bacillales</taxon>
        <taxon>Bacillaceae</taxon>
        <taxon>Gottfriedia</taxon>
    </lineage>
</organism>
<keyword evidence="4" id="KW-1185">Reference proteome</keyword>
<dbReference type="Pfam" id="PF03551">
    <property type="entry name" value="PadR"/>
    <property type="match status" value="1"/>
</dbReference>
<accession>A0A940NRG3</accession>
<dbReference type="InterPro" id="IPR005149">
    <property type="entry name" value="Tscrpt_reg_PadR_N"/>
</dbReference>
<comment type="caution">
    <text evidence="3">The sequence shown here is derived from an EMBL/GenBank/DDBJ whole genome shotgun (WGS) entry which is preliminary data.</text>
</comment>
<evidence type="ECO:0000313" key="4">
    <source>
        <dbReference type="Proteomes" id="UP000682134"/>
    </source>
</evidence>
<dbReference type="EMBL" id="JAGIYQ010000016">
    <property type="protein sequence ID" value="MBP0726929.1"/>
    <property type="molecule type" value="Genomic_DNA"/>
</dbReference>
<sequence length="185" mass="21756">MNSLAYALLSMLIRKSCTGYELTQFLETFWQAKHSQIYPLLKKLENADMLTFVYEHQTAKPDKKIYTITPKGKEVLSEWIATKPSPPVSRDEFLIKAYAIWLTDTETASELFNERIDFYQKKIDFRKEKIAEMELAYGQQLLDPTASHFGRYILFKRKLKLEQDEVEWCQWVLSILVNNTEQASI</sequence>